<dbReference type="InterPro" id="IPR036179">
    <property type="entry name" value="Ig-like_dom_sf"/>
</dbReference>
<dbReference type="InterPro" id="IPR013783">
    <property type="entry name" value="Ig-like_fold"/>
</dbReference>
<dbReference type="GO" id="GO:0019882">
    <property type="term" value="P:antigen processing and presentation"/>
    <property type="evidence" value="ECO:0007669"/>
    <property type="project" value="InterPro"/>
</dbReference>
<dbReference type="SMART" id="SM00407">
    <property type="entry name" value="IGc1"/>
    <property type="match status" value="1"/>
</dbReference>
<evidence type="ECO:0000256" key="5">
    <source>
        <dbReference type="ARBA" id="ARBA00023180"/>
    </source>
</evidence>
<evidence type="ECO:0000313" key="10">
    <source>
        <dbReference type="RefSeq" id="XP_030621460.1"/>
    </source>
</evidence>
<dbReference type="GO" id="GO:0006955">
    <property type="term" value="P:immune response"/>
    <property type="evidence" value="ECO:0007669"/>
    <property type="project" value="InterPro"/>
</dbReference>
<evidence type="ECO:0000313" key="9">
    <source>
        <dbReference type="Proteomes" id="UP000504632"/>
    </source>
</evidence>
<sequence length="263" mass="29949">MVSANILCLNLIVIISVFSEADGYYTYRTIECHFGSWDLTDIDYIRTYNFNKFEYMRYNSTVGKFVGSNQYGRSKAEALNRNTDYLKQLKQDVDKYCRNNSKTEISSILEKTVKPEVHVKIIKEGNGKTPTVLMCSAYDFYPKQIKLTWLKDNEPVTSDVTTEELANGDWYHQIHSQLEYIPKSGEKISCKVEHASFDKPMISGLDPPEPMPESEIIEIAVGASGLGVGIILAASGLIFYMIRTKGQWEKTLLNTKIHQVCRL</sequence>
<dbReference type="GO" id="GO:0042613">
    <property type="term" value="C:MHC class II protein complex"/>
    <property type="evidence" value="ECO:0007669"/>
    <property type="project" value="InterPro"/>
</dbReference>
<evidence type="ECO:0000256" key="7">
    <source>
        <dbReference type="SAM" id="SignalP"/>
    </source>
</evidence>
<dbReference type="Gene3D" id="3.10.320.10">
    <property type="entry name" value="Class II Histocompatibility Antigen, M Beta Chain, Chain B, domain 1"/>
    <property type="match status" value="1"/>
</dbReference>
<feature type="domain" description="Ig-like" evidence="8">
    <location>
        <begin position="115"/>
        <end position="203"/>
    </location>
</feature>
<dbReference type="PANTHER" id="PTHR19944:SF99">
    <property type="entry name" value="HLA CLASS II HISTOCOMPATIBILITY ANTIGEN, DRB1 BETA CHAIN"/>
    <property type="match status" value="1"/>
</dbReference>
<dbReference type="GeneID" id="115805116"/>
<protein>
    <submittedName>
        <fullName evidence="10">H-2 class II histocompatibility antigen, E-S beta chain-like</fullName>
    </submittedName>
</protein>
<dbReference type="Pfam" id="PF00969">
    <property type="entry name" value="MHC_II_beta"/>
    <property type="match status" value="1"/>
</dbReference>
<dbReference type="InterPro" id="IPR003597">
    <property type="entry name" value="Ig_C1-set"/>
</dbReference>
<feature type="chain" id="PRO_5026719681" evidence="7">
    <location>
        <begin position="24"/>
        <end position="263"/>
    </location>
</feature>
<keyword evidence="9" id="KW-1185">Reference proteome</keyword>
<evidence type="ECO:0000259" key="8">
    <source>
        <dbReference type="PROSITE" id="PS50835"/>
    </source>
</evidence>
<dbReference type="InterPro" id="IPR050160">
    <property type="entry name" value="MHC/Immunoglobulin"/>
</dbReference>
<reference evidence="10" key="1">
    <citation type="submission" date="2025-08" db="UniProtKB">
        <authorList>
            <consortium name="RefSeq"/>
        </authorList>
    </citation>
    <scope>IDENTIFICATION</scope>
</reference>
<keyword evidence="3 6" id="KW-1133">Transmembrane helix</keyword>
<accession>A0A6J2UM98</accession>
<gene>
    <name evidence="10" type="primary">LOC115805116</name>
</gene>
<dbReference type="SUPFAM" id="SSF54452">
    <property type="entry name" value="MHC antigen-recognition domain"/>
    <property type="match status" value="1"/>
</dbReference>
<organism evidence="9 10">
    <name type="scientific">Chanos chanos</name>
    <name type="common">Milkfish</name>
    <name type="synonym">Mugil chanos</name>
    <dbReference type="NCBI Taxonomy" id="29144"/>
    <lineage>
        <taxon>Eukaryota</taxon>
        <taxon>Metazoa</taxon>
        <taxon>Chordata</taxon>
        <taxon>Craniata</taxon>
        <taxon>Vertebrata</taxon>
        <taxon>Euteleostomi</taxon>
        <taxon>Actinopterygii</taxon>
        <taxon>Neopterygii</taxon>
        <taxon>Teleostei</taxon>
        <taxon>Ostariophysi</taxon>
        <taxon>Gonorynchiformes</taxon>
        <taxon>Chanidae</taxon>
        <taxon>Chanos</taxon>
    </lineage>
</organism>
<dbReference type="RefSeq" id="XP_030621460.1">
    <property type="nucleotide sequence ID" value="XM_030765600.1"/>
</dbReference>
<feature type="transmembrane region" description="Helical" evidence="6">
    <location>
        <begin position="219"/>
        <end position="242"/>
    </location>
</feature>
<dbReference type="InterPro" id="IPR011162">
    <property type="entry name" value="MHC_I/II-like_Ag-recog"/>
</dbReference>
<dbReference type="InterPro" id="IPR014745">
    <property type="entry name" value="MHC_II_a/b_N"/>
</dbReference>
<evidence type="ECO:0000256" key="6">
    <source>
        <dbReference type="SAM" id="Phobius"/>
    </source>
</evidence>
<dbReference type="InterPro" id="IPR007110">
    <property type="entry name" value="Ig-like_dom"/>
</dbReference>
<keyword evidence="2 6" id="KW-0812">Transmembrane</keyword>
<dbReference type="AlphaFoldDB" id="A0A6J2UM98"/>
<feature type="signal peptide" evidence="7">
    <location>
        <begin position="1"/>
        <end position="23"/>
    </location>
</feature>
<dbReference type="InParanoid" id="A0A6J2UM98"/>
<dbReference type="SMART" id="SM00921">
    <property type="entry name" value="MHC_II_beta"/>
    <property type="match status" value="1"/>
</dbReference>
<dbReference type="Gene3D" id="2.60.40.10">
    <property type="entry name" value="Immunoglobulins"/>
    <property type="match status" value="1"/>
</dbReference>
<name>A0A6J2UM98_CHACN</name>
<evidence type="ECO:0000256" key="3">
    <source>
        <dbReference type="ARBA" id="ARBA00022989"/>
    </source>
</evidence>
<keyword evidence="4" id="KW-1015">Disulfide bond</keyword>
<evidence type="ECO:0000256" key="1">
    <source>
        <dbReference type="ARBA" id="ARBA00004479"/>
    </source>
</evidence>
<evidence type="ECO:0000256" key="4">
    <source>
        <dbReference type="ARBA" id="ARBA00023157"/>
    </source>
</evidence>
<dbReference type="Proteomes" id="UP000504632">
    <property type="component" value="Chromosome 1"/>
</dbReference>
<keyword evidence="7" id="KW-0732">Signal</keyword>
<proteinExistence type="predicted"/>
<dbReference type="PANTHER" id="PTHR19944">
    <property type="entry name" value="MHC CLASS II-RELATED"/>
    <property type="match status" value="1"/>
</dbReference>
<keyword evidence="6" id="KW-0472">Membrane</keyword>
<evidence type="ECO:0000256" key="2">
    <source>
        <dbReference type="ARBA" id="ARBA00022692"/>
    </source>
</evidence>
<dbReference type="InterPro" id="IPR000353">
    <property type="entry name" value="MHC_II_b_N"/>
</dbReference>
<comment type="subcellular location">
    <subcellularLocation>
        <location evidence="1">Membrane</location>
        <topology evidence="1">Single-pass type I membrane protein</topology>
    </subcellularLocation>
</comment>
<keyword evidence="5" id="KW-0325">Glycoprotein</keyword>
<dbReference type="SMR" id="A0A6J2UM98"/>
<dbReference type="SUPFAM" id="SSF48726">
    <property type="entry name" value="Immunoglobulin"/>
    <property type="match status" value="1"/>
</dbReference>
<dbReference type="OrthoDB" id="9940220at2759"/>
<dbReference type="Pfam" id="PF07654">
    <property type="entry name" value="C1-set"/>
    <property type="match status" value="1"/>
</dbReference>
<dbReference type="PROSITE" id="PS50835">
    <property type="entry name" value="IG_LIKE"/>
    <property type="match status" value="1"/>
</dbReference>